<evidence type="ECO:0000313" key="8">
    <source>
        <dbReference type="EMBL" id="KAJ1910538.1"/>
    </source>
</evidence>
<dbReference type="EMBL" id="JANBPT010001037">
    <property type="protein sequence ID" value="KAJ1910538.1"/>
    <property type="molecule type" value="Genomic_DNA"/>
</dbReference>
<protein>
    <submittedName>
        <fullName evidence="8">Vacuolar ATPase assembly integral membrane protein vma21</fullName>
    </submittedName>
</protein>
<dbReference type="GO" id="GO:0033116">
    <property type="term" value="C:endoplasmic reticulum-Golgi intermediate compartment membrane"/>
    <property type="evidence" value="ECO:0007669"/>
    <property type="project" value="UniProtKB-SubCell"/>
</dbReference>
<comment type="similarity">
    <text evidence="6">Belongs to the VMA21 family.</text>
</comment>
<feature type="transmembrane region" description="Helical" evidence="6">
    <location>
        <begin position="83"/>
        <end position="105"/>
    </location>
</feature>
<dbReference type="AlphaFoldDB" id="A0A9W7ZSK4"/>
<evidence type="ECO:0000256" key="4">
    <source>
        <dbReference type="ARBA" id="ARBA00023136"/>
    </source>
</evidence>
<dbReference type="OrthoDB" id="160405at2759"/>
<evidence type="ECO:0000256" key="3">
    <source>
        <dbReference type="ARBA" id="ARBA00022989"/>
    </source>
</evidence>
<dbReference type="PANTHER" id="PTHR31792">
    <property type="entry name" value="VACUOLAR ATPASE ASSEMBLY INTEGRAL MEMBRANE PROTEIN VMA21"/>
    <property type="match status" value="1"/>
</dbReference>
<accession>A0A9W7ZSK4</accession>
<name>A0A9W7ZSK4_9FUNG</name>
<dbReference type="GO" id="GO:0005789">
    <property type="term" value="C:endoplasmic reticulum membrane"/>
    <property type="evidence" value="ECO:0007669"/>
    <property type="project" value="UniProtKB-SubCell"/>
</dbReference>
<organism evidence="8 9">
    <name type="scientific">Tieghemiomyces parasiticus</name>
    <dbReference type="NCBI Taxonomy" id="78921"/>
    <lineage>
        <taxon>Eukaryota</taxon>
        <taxon>Fungi</taxon>
        <taxon>Fungi incertae sedis</taxon>
        <taxon>Zoopagomycota</taxon>
        <taxon>Kickxellomycotina</taxon>
        <taxon>Dimargaritomycetes</taxon>
        <taxon>Dimargaritales</taxon>
        <taxon>Dimargaritaceae</taxon>
        <taxon>Tieghemiomyces</taxon>
    </lineage>
</organism>
<keyword evidence="4 6" id="KW-0472">Membrane</keyword>
<evidence type="ECO:0000256" key="5">
    <source>
        <dbReference type="ARBA" id="ARBA00023329"/>
    </source>
</evidence>
<dbReference type="Pfam" id="PF09446">
    <property type="entry name" value="VMA21"/>
    <property type="match status" value="1"/>
</dbReference>
<gene>
    <name evidence="8" type="primary">VMA21</name>
    <name evidence="8" type="ORF">IWQ60_010600</name>
</gene>
<dbReference type="Proteomes" id="UP001150569">
    <property type="component" value="Unassembled WGS sequence"/>
</dbReference>
<dbReference type="GO" id="GO:0070072">
    <property type="term" value="P:vacuolar proton-transporting V-type ATPase complex assembly"/>
    <property type="evidence" value="ECO:0007669"/>
    <property type="project" value="UniProtKB-UniRule"/>
</dbReference>
<feature type="transmembrane region" description="Helical" evidence="6">
    <location>
        <begin position="51"/>
        <end position="71"/>
    </location>
</feature>
<evidence type="ECO:0000256" key="1">
    <source>
        <dbReference type="ARBA" id="ARBA00022692"/>
    </source>
</evidence>
<dbReference type="HAMAP" id="MF_03058">
    <property type="entry name" value="VMA21"/>
    <property type="match status" value="1"/>
</dbReference>
<evidence type="ECO:0000313" key="9">
    <source>
        <dbReference type="Proteomes" id="UP001150569"/>
    </source>
</evidence>
<comment type="subcellular location">
    <subcellularLocation>
        <location evidence="6">Endoplasmic reticulum membrane</location>
        <topology evidence="6">Multi-pass membrane protein</topology>
    </subcellularLocation>
    <subcellularLocation>
        <location evidence="6">Endoplasmic reticulum-Golgi intermediate compartment membrane</location>
        <topology evidence="6">Multi-pass membrane protein</topology>
    </subcellularLocation>
    <subcellularLocation>
        <location evidence="6">Cytoplasmic vesicle</location>
        <location evidence="6">COPII-coated vesicle membrane</location>
        <topology evidence="6">Multi-pass membrane protein</topology>
    </subcellularLocation>
</comment>
<proteinExistence type="inferred from homology"/>
<dbReference type="GO" id="GO:0012507">
    <property type="term" value="C:ER to Golgi transport vesicle membrane"/>
    <property type="evidence" value="ECO:0007669"/>
    <property type="project" value="UniProtKB-SubCell"/>
</dbReference>
<keyword evidence="1 6" id="KW-0812">Transmembrane</keyword>
<evidence type="ECO:0000256" key="7">
    <source>
        <dbReference type="SAM" id="MobiDB-lite"/>
    </source>
</evidence>
<evidence type="ECO:0000256" key="2">
    <source>
        <dbReference type="ARBA" id="ARBA00022824"/>
    </source>
</evidence>
<dbReference type="PANTHER" id="PTHR31792:SF3">
    <property type="entry name" value="VACUOLAR ATPASE ASSEMBLY INTEGRAL MEMBRANE PROTEIN VMA21"/>
    <property type="match status" value="1"/>
</dbReference>
<evidence type="ECO:0000256" key="6">
    <source>
        <dbReference type="HAMAP-Rule" id="MF_03058"/>
    </source>
</evidence>
<comment type="caution">
    <text evidence="8">The sequence shown here is derived from an EMBL/GenBank/DDBJ whole genome shotgun (WGS) entry which is preliminary data.</text>
</comment>
<comment type="function">
    <text evidence="6">Required for the assembly of the V0 complex of the vacuolar ATPase (V-ATPase) in the endoplasmic reticulum.</text>
</comment>
<sequence>MSTKPDTAAEVSTPVSAVAGSSDGKGAPAIVTETTMVPESESHDPSVPDDVIAKLVITTLLMMAAPILTYYLARDYVFQGSSFYAALLAVVVANVVLGAFIFMAAREEKRGAALQAEATKKTE</sequence>
<feature type="region of interest" description="Disordered" evidence="7">
    <location>
        <begin position="1"/>
        <end position="27"/>
    </location>
</feature>
<dbReference type="InterPro" id="IPR019013">
    <property type="entry name" value="Vma21"/>
</dbReference>
<reference evidence="8" key="1">
    <citation type="submission" date="2022-07" db="EMBL/GenBank/DDBJ databases">
        <title>Phylogenomic reconstructions and comparative analyses of Kickxellomycotina fungi.</title>
        <authorList>
            <person name="Reynolds N.K."/>
            <person name="Stajich J.E."/>
            <person name="Barry K."/>
            <person name="Grigoriev I.V."/>
            <person name="Crous P."/>
            <person name="Smith M.E."/>
        </authorList>
    </citation>
    <scope>NUCLEOTIDE SEQUENCE</scope>
    <source>
        <strain evidence="8">RSA 861</strain>
    </source>
</reference>
<keyword evidence="9" id="KW-1185">Reference proteome</keyword>
<keyword evidence="3 6" id="KW-1133">Transmembrane helix</keyword>
<keyword evidence="5 6" id="KW-0968">Cytoplasmic vesicle</keyword>
<keyword evidence="2 6" id="KW-0256">Endoplasmic reticulum</keyword>
<comment type="caution">
    <text evidence="6">Lacks conserved residue(s) required for the propagation of feature annotation.</text>
</comment>